<feature type="transmembrane region" description="Helical" evidence="6">
    <location>
        <begin position="39"/>
        <end position="61"/>
    </location>
</feature>
<dbReference type="NCBIfam" id="TIGR03954">
    <property type="entry name" value="integ_memb_HG"/>
    <property type="match status" value="1"/>
</dbReference>
<evidence type="ECO:0000313" key="8">
    <source>
        <dbReference type="EMBL" id="MFC4403738.1"/>
    </source>
</evidence>
<organism evidence="8 9">
    <name type="scientific">Gracilibacillus xinjiangensis</name>
    <dbReference type="NCBI Taxonomy" id="1193282"/>
    <lineage>
        <taxon>Bacteria</taxon>
        <taxon>Bacillati</taxon>
        <taxon>Bacillota</taxon>
        <taxon>Bacilli</taxon>
        <taxon>Bacillales</taxon>
        <taxon>Bacillaceae</taxon>
        <taxon>Gracilibacillus</taxon>
    </lineage>
</organism>
<accession>A0ABV8WXE4</accession>
<evidence type="ECO:0000256" key="3">
    <source>
        <dbReference type="ARBA" id="ARBA00022692"/>
    </source>
</evidence>
<protein>
    <submittedName>
        <fullName evidence="8">DUF3817 domain-containing protein</fullName>
    </submittedName>
</protein>
<dbReference type="Proteomes" id="UP001595882">
    <property type="component" value="Unassembled WGS sequence"/>
</dbReference>
<name>A0ABV8WXE4_9BACI</name>
<feature type="transmembrane region" description="Helical" evidence="6">
    <location>
        <begin position="68"/>
        <end position="88"/>
    </location>
</feature>
<feature type="domain" description="DUF3817" evidence="7">
    <location>
        <begin position="7"/>
        <end position="94"/>
    </location>
</feature>
<evidence type="ECO:0000259" key="7">
    <source>
        <dbReference type="Pfam" id="PF12823"/>
    </source>
</evidence>
<keyword evidence="5 6" id="KW-0472">Membrane</keyword>
<evidence type="ECO:0000256" key="1">
    <source>
        <dbReference type="ARBA" id="ARBA00004651"/>
    </source>
</evidence>
<gene>
    <name evidence="8" type="ORF">ACFOY7_11720</name>
</gene>
<dbReference type="RefSeq" id="WP_390252276.1">
    <property type="nucleotide sequence ID" value="NZ_JBHSDT010000008.1"/>
</dbReference>
<dbReference type="PANTHER" id="PTHR40077:SF1">
    <property type="entry name" value="MEMBRANE PROTEIN"/>
    <property type="match status" value="1"/>
</dbReference>
<keyword evidence="2" id="KW-1003">Cell membrane</keyword>
<proteinExistence type="predicted"/>
<evidence type="ECO:0000256" key="4">
    <source>
        <dbReference type="ARBA" id="ARBA00022989"/>
    </source>
</evidence>
<comment type="caution">
    <text evidence="8">The sequence shown here is derived from an EMBL/GenBank/DDBJ whole genome shotgun (WGS) entry which is preliminary data.</text>
</comment>
<reference evidence="9" key="1">
    <citation type="journal article" date="2019" name="Int. J. Syst. Evol. Microbiol.">
        <title>The Global Catalogue of Microorganisms (GCM) 10K type strain sequencing project: providing services to taxonomists for standard genome sequencing and annotation.</title>
        <authorList>
            <consortium name="The Broad Institute Genomics Platform"/>
            <consortium name="The Broad Institute Genome Sequencing Center for Infectious Disease"/>
            <person name="Wu L."/>
            <person name="Ma J."/>
        </authorList>
    </citation>
    <scope>NUCLEOTIDE SEQUENCE [LARGE SCALE GENOMIC DNA]</scope>
    <source>
        <strain evidence="9">CCUG 37865</strain>
    </source>
</reference>
<feature type="transmembrane region" description="Helical" evidence="6">
    <location>
        <begin position="12"/>
        <end position="33"/>
    </location>
</feature>
<dbReference type="Pfam" id="PF12823">
    <property type="entry name" value="DUF3817"/>
    <property type="match status" value="1"/>
</dbReference>
<dbReference type="EMBL" id="JBHSDT010000008">
    <property type="protein sequence ID" value="MFC4403738.1"/>
    <property type="molecule type" value="Genomic_DNA"/>
</dbReference>
<keyword evidence="3 6" id="KW-0812">Transmembrane</keyword>
<keyword evidence="9" id="KW-1185">Reference proteome</keyword>
<keyword evidence="4 6" id="KW-1133">Transmembrane helix</keyword>
<evidence type="ECO:0000256" key="6">
    <source>
        <dbReference type="SAM" id="Phobius"/>
    </source>
</evidence>
<evidence type="ECO:0000256" key="5">
    <source>
        <dbReference type="ARBA" id="ARBA00023136"/>
    </source>
</evidence>
<evidence type="ECO:0000313" key="9">
    <source>
        <dbReference type="Proteomes" id="UP001595882"/>
    </source>
</evidence>
<comment type="subcellular location">
    <subcellularLocation>
        <location evidence="1">Cell membrane</location>
        <topology evidence="1">Multi-pass membrane protein</topology>
    </subcellularLocation>
</comment>
<dbReference type="InterPro" id="IPR023845">
    <property type="entry name" value="DUF3817_TM"/>
</dbReference>
<dbReference type="PANTHER" id="PTHR40077">
    <property type="entry name" value="MEMBRANE PROTEIN-RELATED"/>
    <property type="match status" value="1"/>
</dbReference>
<evidence type="ECO:0000256" key="2">
    <source>
        <dbReference type="ARBA" id="ARBA00022475"/>
    </source>
</evidence>
<sequence length="98" mass="10986">MFNSPIGRFRIIGFLEGLSLLVLLFVAMPLKYLAGLPEAVTVIGTLHGVLFILYLAVIAYVTFKIRWSLLWVISAIAVAFIPFGNLLFDVRLRKVSFN</sequence>